<dbReference type="VEuPathDB" id="FungiDB:SPAR_D06560"/>
<dbReference type="PANTHER" id="PTHR14742">
    <property type="entry name" value="RIBONUCLEASE P SUBUNIT P21"/>
    <property type="match status" value="1"/>
</dbReference>
<dbReference type="Pfam" id="PF04032">
    <property type="entry name" value="Rpr2"/>
    <property type="match status" value="1"/>
</dbReference>
<evidence type="ECO:0000313" key="2">
    <source>
        <dbReference type="RefSeq" id="XP_033765688.1"/>
    </source>
</evidence>
<dbReference type="GeneID" id="54629902"/>
<reference evidence="2" key="4">
    <citation type="submission" date="2025-08" db="UniProtKB">
        <authorList>
            <consortium name="RefSeq"/>
        </authorList>
    </citation>
    <scope>IDENTIFICATION</scope>
    <source>
        <strain evidence="2">CBS432</strain>
    </source>
</reference>
<feature type="compositionally biased region" description="Polar residues" evidence="1">
    <location>
        <begin position="134"/>
        <end position="143"/>
    </location>
</feature>
<dbReference type="OrthoDB" id="4066853at2759"/>
<sequence>MNKEQAGKYQERSLRQKYNLLHVLPTLNSRALSGLYYKNFHNSVKRYQITLPEQLRSGKFCSHCGCVYVPHFNAKLQVTTNAEQDDDSEKLDDEGMKEPKICIKLNCLNCEKSTLFEWKSELVDPAFEQDANSMINSTSSRKTSYAVKKPQKGKISGGKDRSKKRKLNSLTNLLSKKNQEKKLEKKKSSSMSLESFMKS</sequence>
<feature type="compositionally biased region" description="Basic and acidic residues" evidence="1">
    <location>
        <begin position="177"/>
        <end position="187"/>
    </location>
</feature>
<dbReference type="GO" id="GO:0005655">
    <property type="term" value="C:nucleolar ribonuclease P complex"/>
    <property type="evidence" value="ECO:0007669"/>
    <property type="project" value="TreeGrafter"/>
</dbReference>
<dbReference type="GO" id="GO:0008033">
    <property type="term" value="P:tRNA processing"/>
    <property type="evidence" value="ECO:0007669"/>
    <property type="project" value="TreeGrafter"/>
</dbReference>
<dbReference type="AlphaFoldDB" id="A0A8B8UPK3"/>
<proteinExistence type="predicted"/>
<organism evidence="2">
    <name type="scientific">Saccharomyces paradoxus</name>
    <name type="common">Yeast</name>
    <name type="synonym">Saccharomyces douglasii</name>
    <dbReference type="NCBI Taxonomy" id="27291"/>
    <lineage>
        <taxon>Eukaryota</taxon>
        <taxon>Fungi</taxon>
        <taxon>Dikarya</taxon>
        <taxon>Ascomycota</taxon>
        <taxon>Saccharomycotina</taxon>
        <taxon>Saccharomycetes</taxon>
        <taxon>Saccharomycetales</taxon>
        <taxon>Saccharomycetaceae</taxon>
        <taxon>Saccharomyces</taxon>
    </lineage>
</organism>
<protein>
    <submittedName>
        <fullName evidence="2">Snm1p</fullName>
    </submittedName>
</protein>
<reference evidence="2" key="2">
    <citation type="submission" date="2020-01" db="EMBL/GenBank/DDBJ databases">
        <title>Population-level Yeast Reference Genomes.</title>
        <authorList>
            <person name="Yue J.-X."/>
        </authorList>
    </citation>
    <scope>NUCLEOTIDE SEQUENCE</scope>
    <source>
        <strain evidence="2">CBS432</strain>
    </source>
</reference>
<dbReference type="RefSeq" id="XP_033765688.1">
    <property type="nucleotide sequence ID" value="XM_033909797.1"/>
</dbReference>
<dbReference type="PANTHER" id="PTHR14742:SF3">
    <property type="entry name" value="RIBONUCLEASE MRP PROTEIN SUBUNIT SNM1"/>
    <property type="match status" value="1"/>
</dbReference>
<dbReference type="InterPro" id="IPR007175">
    <property type="entry name" value="Rpr2/Snm1/Rpp21"/>
</dbReference>
<reference evidence="2" key="3">
    <citation type="submission" date="2025-07" db="EMBL/GenBank/DDBJ databases">
        <authorList>
            <consortium name="NCBI Genome Project"/>
        </authorList>
    </citation>
    <scope>NUCLEOTIDE SEQUENCE</scope>
    <source>
        <strain evidence="2">CBS432</strain>
    </source>
</reference>
<gene>
    <name evidence="2" type="primary">SNM1</name>
    <name evidence="2" type="ORF">SPAR_D06560</name>
</gene>
<dbReference type="KEGG" id="spao:SPAR_D06560"/>
<evidence type="ECO:0000256" key="1">
    <source>
        <dbReference type="SAM" id="MobiDB-lite"/>
    </source>
</evidence>
<name>A0A8B8UPK3_SACPA</name>
<feature type="compositionally biased region" description="Low complexity" evidence="1">
    <location>
        <begin position="189"/>
        <end position="199"/>
    </location>
</feature>
<reference evidence="2" key="1">
    <citation type="journal article" date="2017" name="Nat. Genet.">
        <title>Contrasting evolutionary genome dynamics between domesticated and wild yeasts.</title>
        <authorList>
            <person name="Yue J.X."/>
            <person name="Li J."/>
            <person name="Aigrain L."/>
            <person name="Hallin J."/>
            <person name="Persson K."/>
            <person name="Oliver K."/>
            <person name="Bergstrom A."/>
            <person name="Coupland P."/>
            <person name="Warringer J."/>
            <person name="Lagomarsino M.C."/>
            <person name="Fischer G."/>
            <person name="Durbin R."/>
            <person name="Liti G."/>
        </authorList>
    </citation>
    <scope>NUCLEOTIDE SEQUENCE</scope>
    <source>
        <strain evidence="2">CBS432</strain>
    </source>
</reference>
<feature type="region of interest" description="Disordered" evidence="1">
    <location>
        <begin position="134"/>
        <end position="199"/>
    </location>
</feature>
<accession>A0A8B8UPK3</accession>